<evidence type="ECO:0000313" key="2">
    <source>
        <dbReference type="EMBL" id="WDI04607.1"/>
    </source>
</evidence>
<dbReference type="RefSeq" id="WP_047911671.1">
    <property type="nucleotide sequence ID" value="NZ_CP118101.1"/>
</dbReference>
<evidence type="ECO:0000313" key="1">
    <source>
        <dbReference type="EMBL" id="WDH84923.1"/>
    </source>
</evidence>
<dbReference type="Proteomes" id="UP001221519">
    <property type="component" value="Chromosome"/>
</dbReference>
<dbReference type="EMBL" id="CP118108">
    <property type="protein sequence ID" value="WDI04607.1"/>
    <property type="molecule type" value="Genomic_DNA"/>
</dbReference>
<keyword evidence="4" id="KW-1185">Reference proteome</keyword>
<dbReference type="EMBL" id="CP118101">
    <property type="protein sequence ID" value="WDH84923.1"/>
    <property type="molecule type" value="Genomic_DNA"/>
</dbReference>
<proteinExistence type="predicted"/>
<protein>
    <submittedName>
        <fullName evidence="1">Uncharacterized protein</fullName>
    </submittedName>
</protein>
<organism evidence="1 3">
    <name type="scientific">Paenibacillus urinalis</name>
    <dbReference type="NCBI Taxonomy" id="521520"/>
    <lineage>
        <taxon>Bacteria</taxon>
        <taxon>Bacillati</taxon>
        <taxon>Bacillota</taxon>
        <taxon>Bacilli</taxon>
        <taxon>Bacillales</taxon>
        <taxon>Paenibacillaceae</taxon>
        <taxon>Paenibacillus</taxon>
    </lineage>
</organism>
<gene>
    <name evidence="1" type="ORF">PUW23_12220</name>
    <name evidence="2" type="ORF">PUW25_11900</name>
</gene>
<name>A0AAX3N6T7_9BACL</name>
<dbReference type="AlphaFoldDB" id="A0AAX3N6T7"/>
<evidence type="ECO:0000313" key="3">
    <source>
        <dbReference type="Proteomes" id="UP001220962"/>
    </source>
</evidence>
<accession>A0AAX3N6T7</accession>
<evidence type="ECO:0000313" key="4">
    <source>
        <dbReference type="Proteomes" id="UP001221519"/>
    </source>
</evidence>
<sequence length="237" mass="26385">MTQQTKRSRMMIFTILAVILLSAAIFYAAIFVIERPGGIADRLLSEAVGMNDDFLKIPIGKTPEEAVEQFRGGSSSPYVIHQEPVDEGMLLFKTSTRQDSENLQVEYVRKTRLGWKWVWGGGFSNSEASDKPSAVHYMILPELKGVSTPFPMLFGYLFDPSVVRITVETIKDGRYEAKQIEAGPDERIWFVFLPSSADMPYEIKGYDESGEQIASKIVDDPNDSGIFNLGTTALSAP</sequence>
<reference evidence="1 4" key="1">
    <citation type="submission" date="2023-02" db="EMBL/GenBank/DDBJ databases">
        <title>Pathogen: clinical or host-associated sample.</title>
        <authorList>
            <person name="Hergert J."/>
            <person name="Casey R."/>
            <person name="Wagner J."/>
            <person name="Young E.L."/>
            <person name="Oakeson K.F."/>
        </authorList>
    </citation>
    <scope>NUCLEOTIDE SEQUENCE</scope>
    <source>
        <strain evidence="2 4">2022CK-00829</strain>
        <strain evidence="1">2022CK-00830</strain>
    </source>
</reference>
<dbReference type="Proteomes" id="UP001220962">
    <property type="component" value="Chromosome"/>
</dbReference>